<evidence type="ECO:0000259" key="2">
    <source>
        <dbReference type="Pfam" id="PF06580"/>
    </source>
</evidence>
<dbReference type="PANTHER" id="PTHR34220:SF7">
    <property type="entry name" value="SENSOR HISTIDINE KINASE YPDA"/>
    <property type="match status" value="1"/>
</dbReference>
<dbReference type="RefSeq" id="WP_380740088.1">
    <property type="nucleotide sequence ID" value="NZ_JBHTJP010000035.1"/>
</dbReference>
<gene>
    <name evidence="3" type="ORF">ACFQ1G_12610</name>
</gene>
<sequence length="390" mass="45655">MKFSKTGYFFYFYFQSKIKKIEKQVLKKDLTERKKDTKGLFWVFRKAGQAALVSLLLYELFAFLHTGGLLGVSELSRERFLQLEILTNFLYIFSIFLFFPLISKFAFERIQHNNPFIRGAIELSLVLVANAVLLSLFNLAPLLLLAPDLEPLPGRIRTAYLVSGIFSLFFYFFVEREKSKKHLQEDMLRTARLQKENFQAQLEGLKNQVNPHFLFNSLNVLSSLIHQDKLKAIEFTRRLGEIYRSFMENSQNHLVSLKKELDVTRSYIYLLETRFGSAVQFDIQIDSEKLNLKLPTGCLQMLVENAIKHNGSTKKRPLRIYIYTENDHVAVKNNLQPRLEQFESTHTGLNNIKSRYRYLSEERVIINKTEKEFITKLPLLNTNSHEDLDN</sequence>
<dbReference type="EMBL" id="JBHTJP010000035">
    <property type="protein sequence ID" value="MFD0977638.1"/>
    <property type="molecule type" value="Genomic_DNA"/>
</dbReference>
<protein>
    <submittedName>
        <fullName evidence="3">Sensor histidine kinase</fullName>
        <ecNumber evidence="3">2.7.13.3</ecNumber>
    </submittedName>
</protein>
<evidence type="ECO:0000313" key="4">
    <source>
        <dbReference type="Proteomes" id="UP001597100"/>
    </source>
</evidence>
<feature type="transmembrane region" description="Helical" evidence="1">
    <location>
        <begin position="43"/>
        <end position="65"/>
    </location>
</feature>
<keyword evidence="4" id="KW-1185">Reference proteome</keyword>
<feature type="transmembrane region" description="Helical" evidence="1">
    <location>
        <begin position="119"/>
        <end position="144"/>
    </location>
</feature>
<dbReference type="Proteomes" id="UP001597100">
    <property type="component" value="Unassembled WGS sequence"/>
</dbReference>
<feature type="domain" description="Signal transduction histidine kinase internal region" evidence="2">
    <location>
        <begin position="200"/>
        <end position="277"/>
    </location>
</feature>
<name>A0ABW3IIT3_9FLAO</name>
<keyword evidence="1" id="KW-1133">Transmembrane helix</keyword>
<dbReference type="InterPro" id="IPR050640">
    <property type="entry name" value="Bact_2-comp_sensor_kinase"/>
</dbReference>
<dbReference type="InterPro" id="IPR010559">
    <property type="entry name" value="Sig_transdc_His_kin_internal"/>
</dbReference>
<dbReference type="GO" id="GO:0004673">
    <property type="term" value="F:protein histidine kinase activity"/>
    <property type="evidence" value="ECO:0007669"/>
    <property type="project" value="UniProtKB-EC"/>
</dbReference>
<reference evidence="4" key="1">
    <citation type="journal article" date="2019" name="Int. J. Syst. Evol. Microbiol.">
        <title>The Global Catalogue of Microorganisms (GCM) 10K type strain sequencing project: providing services to taxonomists for standard genome sequencing and annotation.</title>
        <authorList>
            <consortium name="The Broad Institute Genomics Platform"/>
            <consortium name="The Broad Institute Genome Sequencing Center for Infectious Disease"/>
            <person name="Wu L."/>
            <person name="Ma J."/>
        </authorList>
    </citation>
    <scope>NUCLEOTIDE SEQUENCE [LARGE SCALE GENOMIC DNA]</scope>
    <source>
        <strain evidence="4">CCUG 60898</strain>
    </source>
</reference>
<keyword evidence="1" id="KW-0812">Transmembrane</keyword>
<comment type="caution">
    <text evidence="3">The sequence shown here is derived from an EMBL/GenBank/DDBJ whole genome shotgun (WGS) entry which is preliminary data.</text>
</comment>
<dbReference type="PANTHER" id="PTHR34220">
    <property type="entry name" value="SENSOR HISTIDINE KINASE YPDA"/>
    <property type="match status" value="1"/>
</dbReference>
<dbReference type="Pfam" id="PF06580">
    <property type="entry name" value="His_kinase"/>
    <property type="match status" value="1"/>
</dbReference>
<feature type="transmembrane region" description="Helical" evidence="1">
    <location>
        <begin position="85"/>
        <end position="107"/>
    </location>
</feature>
<evidence type="ECO:0000256" key="1">
    <source>
        <dbReference type="SAM" id="Phobius"/>
    </source>
</evidence>
<feature type="transmembrane region" description="Helical" evidence="1">
    <location>
        <begin position="156"/>
        <end position="174"/>
    </location>
</feature>
<keyword evidence="3" id="KW-0418">Kinase</keyword>
<accession>A0ABW3IIT3</accession>
<evidence type="ECO:0000313" key="3">
    <source>
        <dbReference type="EMBL" id="MFD0977638.1"/>
    </source>
</evidence>
<keyword evidence="1" id="KW-0472">Membrane</keyword>
<keyword evidence="3" id="KW-0808">Transferase</keyword>
<proteinExistence type="predicted"/>
<dbReference type="EC" id="2.7.13.3" evidence="3"/>
<organism evidence="3 4">
    <name type="scientific">Salinimicrobium gaetbulicola</name>
    <dbReference type="NCBI Taxonomy" id="999702"/>
    <lineage>
        <taxon>Bacteria</taxon>
        <taxon>Pseudomonadati</taxon>
        <taxon>Bacteroidota</taxon>
        <taxon>Flavobacteriia</taxon>
        <taxon>Flavobacteriales</taxon>
        <taxon>Flavobacteriaceae</taxon>
        <taxon>Salinimicrobium</taxon>
    </lineage>
</organism>